<feature type="region of interest" description="Disordered" evidence="1">
    <location>
        <begin position="24"/>
        <end position="49"/>
    </location>
</feature>
<name>G0UZW3_TRYCI</name>
<sequence>MNRAAGNLFRTDPSLQEYYDACAEDTEDEGDASGVESDDNSSCRRRSTRCSPLSGKARLKLYQRDSVQKLMRDQERVTRRGHDAELTVSVLSRPLVVASESQGTAHAPQLLHASLTSCAKGSSHLPTSEESLIFDALCTLYQSPNGNFVSSYDREGVSSSNGPVTWLLKRSVALTEAWKGISFSAQALIGAILVGSNDVARANWQLDVLCKSLSKEDISLMDDAFNDYSVISTGDEALPLASHLVLHRVRGIVRGIIHNISKFAMQLQEEEQKQLTRGNVSTFTPQNRVRIQQDIDQILLPLRRCIHIMEHGCRLVEGVEGEGNPEDAEDEIDSIARASGLMDYLIVRMSALQDSSTMDLYRFYMVFLVYCSWPYVQLMTSAIFGFVTNIDAEVWRSRIPRIFRLSFSHIRVEEDHRRGARTTMLPTDILSLVFLCIGHERAEGKGCVSRCEESCEDRLSIQQLRRAERRAVFGLMMSSRSFILHSFVAFVRQKTLKGWRRKRAYGHCDAACDVLSLEGELQRFERINTSSDGVVADVVPLELCCECARPSDSSRELTMCWKLQIENNKTHHDIVLCEDRNEEGVVSGGSAKLWLHLFLPAARWVTVSLLIPIAQVVQQLQKRRLSELLSVATTRLHVSSSLIAGFDERNDAVDVAATHKEVGAVGDVSSSIFMNLEPIYSGNTDAPRASVSNVSFHDFVSLFIDIALCRDTERVVYTFLYRLFNESHWWYRGGAAEHACSGTASSFISSAFADAMREHKLGQFVRLSVRPKTDVVAEHDTSNGEKTCVEHPVEMLRTFAAFELVFTLPADVEVILLPQSLSVEWDRNGEIHEKQISHFWRRRRNSDASLPRPPGGGEIPPRDCWSYCFGYLCSLHYAQISLREQRKRLQRHHLNEYNNEAAYASGNQRAVRVVRGLGSAYFELSFAVDCLLSFSKNVVTSVVCKLEDLTKAGSADSCITLCQKLDALLLRLLAVCFPEVERSGRVGVAAAGSITDSVTALLTIALDPAGLPMRRVMSRTRSAVEALVAVVRTLPATSVIKKHVKALLVLLTFNRFYGE</sequence>
<proteinExistence type="predicted"/>
<dbReference type="Gene3D" id="1.20.120.1900">
    <property type="entry name" value="Gamma-tubulin complex, C-terminal domain"/>
    <property type="match status" value="1"/>
</dbReference>
<protein>
    <submittedName>
        <fullName evidence="2">Uncharacterized protein</fullName>
    </submittedName>
</protein>
<organism evidence="2">
    <name type="scientific">Trypanosoma congolense (strain IL3000)</name>
    <dbReference type="NCBI Taxonomy" id="1068625"/>
    <lineage>
        <taxon>Eukaryota</taxon>
        <taxon>Discoba</taxon>
        <taxon>Euglenozoa</taxon>
        <taxon>Kinetoplastea</taxon>
        <taxon>Metakinetoplastina</taxon>
        <taxon>Trypanosomatida</taxon>
        <taxon>Trypanosomatidae</taxon>
        <taxon>Trypanosoma</taxon>
        <taxon>Nannomonas</taxon>
    </lineage>
</organism>
<evidence type="ECO:0000256" key="1">
    <source>
        <dbReference type="SAM" id="MobiDB-lite"/>
    </source>
</evidence>
<dbReference type="InterPro" id="IPR042241">
    <property type="entry name" value="GCP_C_sf"/>
</dbReference>
<reference evidence="2" key="1">
    <citation type="journal article" date="2012" name="Proc. Natl. Acad. Sci. U.S.A.">
        <title>Antigenic diversity is generated by distinct evolutionary mechanisms in African trypanosome species.</title>
        <authorList>
            <person name="Jackson A.P."/>
            <person name="Berry A."/>
            <person name="Aslett M."/>
            <person name="Allison H.C."/>
            <person name="Burton P."/>
            <person name="Vavrova-Anderson J."/>
            <person name="Brown R."/>
            <person name="Browne H."/>
            <person name="Corton N."/>
            <person name="Hauser H."/>
            <person name="Gamble J."/>
            <person name="Gilderthorp R."/>
            <person name="Marcello L."/>
            <person name="McQuillan J."/>
            <person name="Otto T.D."/>
            <person name="Quail M.A."/>
            <person name="Sanders M.J."/>
            <person name="van Tonder A."/>
            <person name="Ginger M.L."/>
            <person name="Field M.C."/>
            <person name="Barry J.D."/>
            <person name="Hertz-Fowler C."/>
            <person name="Berriman M."/>
        </authorList>
    </citation>
    <scope>NUCLEOTIDE SEQUENCE</scope>
    <source>
        <strain evidence="2">IL3000</strain>
    </source>
</reference>
<gene>
    <name evidence="2" type="ORF">TCIL3000_11_3320</name>
</gene>
<dbReference type="VEuPathDB" id="TriTrypDB:TcIL3000.11.3320"/>
<evidence type="ECO:0000313" key="2">
    <source>
        <dbReference type="EMBL" id="CCC94932.1"/>
    </source>
</evidence>
<dbReference type="EMBL" id="HE575324">
    <property type="protein sequence ID" value="CCC94932.1"/>
    <property type="molecule type" value="Genomic_DNA"/>
</dbReference>
<dbReference type="AlphaFoldDB" id="G0UZW3"/>
<accession>G0UZW3</accession>
<feature type="compositionally biased region" description="Acidic residues" evidence="1">
    <location>
        <begin position="24"/>
        <end position="39"/>
    </location>
</feature>